<dbReference type="AlphaFoldDB" id="A0AAD4QBW4"/>
<proteinExistence type="predicted"/>
<evidence type="ECO:0000313" key="2">
    <source>
        <dbReference type="EMBL" id="KAH8999147.1"/>
    </source>
</evidence>
<feature type="region of interest" description="Disordered" evidence="1">
    <location>
        <begin position="1"/>
        <end position="427"/>
    </location>
</feature>
<feature type="compositionally biased region" description="Basic and acidic residues" evidence="1">
    <location>
        <begin position="59"/>
        <end position="83"/>
    </location>
</feature>
<dbReference type="EMBL" id="JAKELL010000004">
    <property type="protein sequence ID" value="KAH8999147.1"/>
    <property type="molecule type" value="Genomic_DNA"/>
</dbReference>
<feature type="compositionally biased region" description="Polar residues" evidence="1">
    <location>
        <begin position="232"/>
        <end position="248"/>
    </location>
</feature>
<evidence type="ECO:0000256" key="1">
    <source>
        <dbReference type="SAM" id="MobiDB-lite"/>
    </source>
</evidence>
<feature type="compositionally biased region" description="Low complexity" evidence="1">
    <location>
        <begin position="249"/>
        <end position="262"/>
    </location>
</feature>
<keyword evidence="3" id="KW-1185">Reference proteome</keyword>
<feature type="compositionally biased region" description="Polar residues" evidence="1">
    <location>
        <begin position="205"/>
        <end position="214"/>
    </location>
</feature>
<protein>
    <submittedName>
        <fullName evidence="2">Uncharacterized protein</fullName>
    </submittedName>
</protein>
<feature type="compositionally biased region" description="Polar residues" evidence="1">
    <location>
        <begin position="281"/>
        <end position="313"/>
    </location>
</feature>
<reference evidence="2" key="1">
    <citation type="submission" date="2022-01" db="EMBL/GenBank/DDBJ databases">
        <title>Comparative genomics reveals a dynamic genome evolution in the ectomycorrhizal milk-cap (Lactarius) mushrooms.</title>
        <authorList>
            <consortium name="DOE Joint Genome Institute"/>
            <person name="Lebreton A."/>
            <person name="Tang N."/>
            <person name="Kuo A."/>
            <person name="LaButti K."/>
            <person name="Drula E."/>
            <person name="Barry K."/>
            <person name="Clum A."/>
            <person name="Lipzen A."/>
            <person name="Mousain D."/>
            <person name="Ng V."/>
            <person name="Wang R."/>
            <person name="Wang X."/>
            <person name="Dai Y."/>
            <person name="Henrissat B."/>
            <person name="Grigoriev I.V."/>
            <person name="Guerin-Laguette A."/>
            <person name="Yu F."/>
            <person name="Martin F.M."/>
        </authorList>
    </citation>
    <scope>NUCLEOTIDE SEQUENCE</scope>
    <source>
        <strain evidence="2">QP</strain>
    </source>
</reference>
<gene>
    <name evidence="2" type="ORF">EDB92DRAFT_938297</name>
</gene>
<evidence type="ECO:0000313" key="3">
    <source>
        <dbReference type="Proteomes" id="UP001201163"/>
    </source>
</evidence>
<feature type="compositionally biased region" description="Pro residues" evidence="1">
    <location>
        <begin position="348"/>
        <end position="371"/>
    </location>
</feature>
<dbReference type="Proteomes" id="UP001201163">
    <property type="component" value="Unassembled WGS sequence"/>
</dbReference>
<feature type="compositionally biased region" description="Polar residues" evidence="1">
    <location>
        <begin position="165"/>
        <end position="174"/>
    </location>
</feature>
<organism evidence="2 3">
    <name type="scientific">Lactarius akahatsu</name>
    <dbReference type="NCBI Taxonomy" id="416441"/>
    <lineage>
        <taxon>Eukaryota</taxon>
        <taxon>Fungi</taxon>
        <taxon>Dikarya</taxon>
        <taxon>Basidiomycota</taxon>
        <taxon>Agaricomycotina</taxon>
        <taxon>Agaricomycetes</taxon>
        <taxon>Russulales</taxon>
        <taxon>Russulaceae</taxon>
        <taxon>Lactarius</taxon>
    </lineage>
</organism>
<name>A0AAD4QBW4_9AGAM</name>
<accession>A0AAD4QBW4</accession>
<feature type="compositionally biased region" description="Low complexity" evidence="1">
    <location>
        <begin position="386"/>
        <end position="409"/>
    </location>
</feature>
<sequence>MQGHHAGPPGNSPSTVQEYFPSSSEYAPSRVRERAPSTHSSTRSRRTSRTRAESIQLAEELRNPEYLTRVRADGSTPRRDGPPKRRPVPQMPAPLAPQSAPNMSYGQGPQGSVRHMQPSGFDYGMPSDAGMNASPNTAVDRRRSLPRAVPSSAERPIDRAPAQHSGATSHQSYGGQHPGPGSVRDPHPQAAPYFIPNDPPAGQQAAPQNYSSRGHAQIPPTAYYAPDPASHLANSPTMSDQVQPTDTYSPGAAPSSPNPNVSDSRVQSPPRYPPTLYNEPMLQQQSSRSADYQQEQTASSPTLPVPSRNSRATSHMMIPPPTPSRRNSYATRQGIVADSPRTPTDALPIPPPSLSPHPSPAAFPRQIPPPQGASTPGRPTSPNPLPRSSSPAPLPRASSPAPLPVRSPSMRSVKMHRSTSDVSLPGAHGSPYMHYNPNLEANIAVLASSSAEALAAPTW</sequence>
<feature type="compositionally biased region" description="Polar residues" evidence="1">
    <location>
        <begin position="12"/>
        <end position="26"/>
    </location>
</feature>
<comment type="caution">
    <text evidence="2">The sequence shown here is derived from an EMBL/GenBank/DDBJ whole genome shotgun (WGS) entry which is preliminary data.</text>
</comment>